<keyword evidence="6 9" id="KW-1133">Transmembrane helix</keyword>
<comment type="function">
    <text evidence="8">Major component of the acid-resistance (AR) system allowing enteric pathogens to survive the acidic environment in the stomach. Exchanges extracellular arginine for its intracellular decarboxylation product agmatine (Agm) thereby expelling intracellular protons. Probably undergoes several conformational states in order to translocate the substrate across the membrane; keeps the substrate accessible to only 1 side of the membrane at a time by opening and closing 3 membrane-internal gates.</text>
</comment>
<name>A0A0W0Y6U9_9GAMM</name>
<keyword evidence="7 9" id="KW-0472">Membrane</keyword>
<feature type="transmembrane region" description="Helical" evidence="9">
    <location>
        <begin position="90"/>
        <end position="110"/>
    </location>
</feature>
<dbReference type="OrthoDB" id="3185104at2"/>
<evidence type="ECO:0000256" key="1">
    <source>
        <dbReference type="ARBA" id="ARBA00004651"/>
    </source>
</evidence>
<feature type="transmembrane region" description="Helical" evidence="9">
    <location>
        <begin position="322"/>
        <end position="341"/>
    </location>
</feature>
<protein>
    <recommendedName>
        <fullName evidence="3">Arginine/agmatine antiporter</fullName>
    </recommendedName>
</protein>
<comment type="similarity">
    <text evidence="2">Belongs to the amino acid-polyamine-organocation (APC) superfamily. Basic amino acid/polyamine antiporter (APA) (TC 2.A.3.2) family.</text>
</comment>
<dbReference type="GO" id="GO:0005886">
    <property type="term" value="C:plasma membrane"/>
    <property type="evidence" value="ECO:0007669"/>
    <property type="project" value="UniProtKB-SubCell"/>
</dbReference>
<feature type="transmembrane region" description="Helical" evidence="9">
    <location>
        <begin position="122"/>
        <end position="142"/>
    </location>
</feature>
<keyword evidence="4" id="KW-1003">Cell membrane</keyword>
<dbReference type="STRING" id="458.Lrub_0015"/>
<dbReference type="AlphaFoldDB" id="A0A0W0Y6U9"/>
<dbReference type="RefSeq" id="WP_058530161.1">
    <property type="nucleotide sequence ID" value="NZ_CAAAIN010000003.1"/>
</dbReference>
<feature type="transmembrane region" description="Helical" evidence="9">
    <location>
        <begin position="7"/>
        <end position="28"/>
    </location>
</feature>
<gene>
    <name evidence="10" type="ORF">Lrub_0015</name>
</gene>
<proteinExistence type="inferred from homology"/>
<feature type="transmembrane region" description="Helical" evidence="9">
    <location>
        <begin position="185"/>
        <end position="204"/>
    </location>
</feature>
<dbReference type="PATRIC" id="fig|458.5.peg.15"/>
<comment type="caution">
    <text evidence="10">The sequence shown here is derived from an EMBL/GenBank/DDBJ whole genome shotgun (WGS) entry which is preliminary data.</text>
</comment>
<dbReference type="PIRSF" id="PIRSF006060">
    <property type="entry name" value="AA_transporter"/>
    <property type="match status" value="1"/>
</dbReference>
<evidence type="ECO:0000256" key="9">
    <source>
        <dbReference type="SAM" id="Phobius"/>
    </source>
</evidence>
<evidence type="ECO:0000256" key="8">
    <source>
        <dbReference type="ARBA" id="ARBA00045636"/>
    </source>
</evidence>
<dbReference type="GO" id="GO:0022857">
    <property type="term" value="F:transmembrane transporter activity"/>
    <property type="evidence" value="ECO:0007669"/>
    <property type="project" value="InterPro"/>
</dbReference>
<dbReference type="Pfam" id="PF13520">
    <property type="entry name" value="AA_permease_2"/>
    <property type="match status" value="1"/>
</dbReference>
<evidence type="ECO:0000256" key="3">
    <source>
        <dbReference type="ARBA" id="ARBA00021069"/>
    </source>
</evidence>
<feature type="transmembrane region" description="Helical" evidence="9">
    <location>
        <begin position="385"/>
        <end position="404"/>
    </location>
</feature>
<dbReference type="PANTHER" id="PTHR42770">
    <property type="entry name" value="AMINO ACID TRANSPORTER-RELATED"/>
    <property type="match status" value="1"/>
</dbReference>
<feature type="transmembrane region" description="Helical" evidence="9">
    <location>
        <begin position="34"/>
        <end position="57"/>
    </location>
</feature>
<evidence type="ECO:0000313" key="11">
    <source>
        <dbReference type="Proteomes" id="UP000054608"/>
    </source>
</evidence>
<dbReference type="EMBL" id="LNYT01000001">
    <property type="protein sequence ID" value="KTD52383.1"/>
    <property type="molecule type" value="Genomic_DNA"/>
</dbReference>
<comment type="subcellular location">
    <subcellularLocation>
        <location evidence="1">Cell membrane</location>
        <topology evidence="1">Multi-pass membrane protein</topology>
    </subcellularLocation>
</comment>
<evidence type="ECO:0000256" key="7">
    <source>
        <dbReference type="ARBA" id="ARBA00023136"/>
    </source>
</evidence>
<feature type="transmembrane region" description="Helical" evidence="9">
    <location>
        <begin position="225"/>
        <end position="247"/>
    </location>
</feature>
<keyword evidence="5 9" id="KW-0812">Transmembrane</keyword>
<keyword evidence="11" id="KW-1185">Reference proteome</keyword>
<accession>A0A0W0Y6U9</accession>
<feature type="transmembrane region" description="Helical" evidence="9">
    <location>
        <begin position="273"/>
        <end position="293"/>
    </location>
</feature>
<dbReference type="Proteomes" id="UP000054608">
    <property type="component" value="Unassembled WGS sequence"/>
</dbReference>
<evidence type="ECO:0000256" key="4">
    <source>
        <dbReference type="ARBA" id="ARBA00022475"/>
    </source>
</evidence>
<evidence type="ECO:0000313" key="10">
    <source>
        <dbReference type="EMBL" id="KTD52383.1"/>
    </source>
</evidence>
<dbReference type="Gene3D" id="1.20.1740.10">
    <property type="entry name" value="Amino acid/polyamine transporter I"/>
    <property type="match status" value="1"/>
</dbReference>
<evidence type="ECO:0000256" key="6">
    <source>
        <dbReference type="ARBA" id="ARBA00022989"/>
    </source>
</evidence>
<evidence type="ECO:0000256" key="5">
    <source>
        <dbReference type="ARBA" id="ARBA00022692"/>
    </source>
</evidence>
<feature type="transmembrane region" description="Helical" evidence="9">
    <location>
        <begin position="410"/>
        <end position="430"/>
    </location>
</feature>
<dbReference type="InterPro" id="IPR050367">
    <property type="entry name" value="APC_superfamily"/>
</dbReference>
<feature type="transmembrane region" description="Helical" evidence="9">
    <location>
        <begin position="154"/>
        <end position="173"/>
    </location>
</feature>
<reference evidence="10 11" key="1">
    <citation type="submission" date="2015-11" db="EMBL/GenBank/DDBJ databases">
        <title>Genomic analysis of 38 Legionella species identifies large and diverse effector repertoires.</title>
        <authorList>
            <person name="Burstein D."/>
            <person name="Amaro F."/>
            <person name="Zusman T."/>
            <person name="Lifshitz Z."/>
            <person name="Cohen O."/>
            <person name="Gilbert J.A."/>
            <person name="Pupko T."/>
            <person name="Shuman H.A."/>
            <person name="Segal G."/>
        </authorList>
    </citation>
    <scope>NUCLEOTIDE SEQUENCE [LARGE SCALE GENOMIC DNA]</scope>
    <source>
        <strain evidence="10 11">WA-270A-C2</strain>
    </source>
</reference>
<evidence type="ECO:0000256" key="2">
    <source>
        <dbReference type="ARBA" id="ARBA00008220"/>
    </source>
</evidence>
<feature type="transmembrane region" description="Helical" evidence="9">
    <location>
        <begin position="347"/>
        <end position="373"/>
    </location>
</feature>
<dbReference type="PANTHER" id="PTHR42770:SF18">
    <property type="entry name" value="ARGININE_AGMATINE ANTIPORTER"/>
    <property type="match status" value="1"/>
</dbReference>
<organism evidence="10 11">
    <name type="scientific">Legionella rubrilucens</name>
    <dbReference type="NCBI Taxonomy" id="458"/>
    <lineage>
        <taxon>Bacteria</taxon>
        <taxon>Pseudomonadati</taxon>
        <taxon>Pseudomonadota</taxon>
        <taxon>Gammaproteobacteria</taxon>
        <taxon>Legionellales</taxon>
        <taxon>Legionellaceae</taxon>
        <taxon>Legionella</taxon>
    </lineage>
</organism>
<sequence length="442" mass="47644">MKQKRILGLPAATSLVIGNMVGSGIFLLPAAMAAIGSIGLFGWIITAWGSILLAIIFGKLSQRLPLVGGLYAYCRHELGDFAGYQVSISYLLGNIIGDAATVVALLAYLTVFWPDLTTNHTLAFFVGTAIIWLVALINIIGVKEVKIVQMATTIIKLIPILLVSLVGLFHIKAENLAFFNVSGQSNLAALANAAMLTFFAFGGLESATVPAENVKNPEVTIYRATVLGTAITALIYVLSTVAIMGMFSPASLANNPAPFAAAGRLIFGDLTNWIFAMAAIIACLCTIIGFLFITSQAAMATARDGLLPSFLTRLSRFNTPHWAICLSALIMTLLLGMNYSSMLTAQFTLLVTLSNLCILVPYLYTTVAAMIAFRQFKTTTHRHRAISLIVISVLACIYVLFALLGSGQEVIFYGIALLFCLTPFYALMAIHRNNRINKKQHD</sequence>
<dbReference type="InterPro" id="IPR002293">
    <property type="entry name" value="AA/rel_permease1"/>
</dbReference>